<dbReference type="InterPro" id="IPR029039">
    <property type="entry name" value="Flavoprotein-like_sf"/>
</dbReference>
<dbReference type="InterPro" id="IPR008254">
    <property type="entry name" value="Flavodoxin/NO_synth"/>
</dbReference>
<dbReference type="PANTHER" id="PTHR30546">
    <property type="entry name" value="FLAVODOXIN-RELATED PROTEIN WRBA-RELATED"/>
    <property type="match status" value="1"/>
</dbReference>
<evidence type="ECO:0000313" key="3">
    <source>
        <dbReference type="Proteomes" id="UP000249616"/>
    </source>
</evidence>
<dbReference type="SUPFAM" id="SSF52218">
    <property type="entry name" value="Flavoproteins"/>
    <property type="match status" value="1"/>
</dbReference>
<organism evidence="2 3">
    <name type="scientific">Streptomyces cadmiisoli</name>
    <dbReference type="NCBI Taxonomy" id="2184053"/>
    <lineage>
        <taxon>Bacteria</taxon>
        <taxon>Bacillati</taxon>
        <taxon>Actinomycetota</taxon>
        <taxon>Actinomycetes</taxon>
        <taxon>Kitasatosporales</taxon>
        <taxon>Streptomycetaceae</taxon>
        <taxon>Streptomyces</taxon>
        <taxon>Streptomyces aurantiacus group</taxon>
    </lineage>
</organism>
<dbReference type="Gene3D" id="3.40.50.360">
    <property type="match status" value="1"/>
</dbReference>
<dbReference type="RefSeq" id="WP_063797237.1">
    <property type="nucleotide sequence ID" value="NZ_CBDRHE010000010.1"/>
</dbReference>
<dbReference type="PROSITE" id="PS50902">
    <property type="entry name" value="FLAVODOXIN_LIKE"/>
    <property type="match status" value="1"/>
</dbReference>
<dbReference type="GO" id="GO:0010181">
    <property type="term" value="F:FMN binding"/>
    <property type="evidence" value="ECO:0007669"/>
    <property type="project" value="InterPro"/>
</dbReference>
<dbReference type="Proteomes" id="UP000249616">
    <property type="component" value="Chromosome"/>
</dbReference>
<dbReference type="GeneID" id="32595398"/>
<accession>A0A2Z4IX45</accession>
<dbReference type="GO" id="GO:0016020">
    <property type="term" value="C:membrane"/>
    <property type="evidence" value="ECO:0007669"/>
    <property type="project" value="TreeGrafter"/>
</dbReference>
<reference evidence="2 3" key="1">
    <citation type="journal article" date="2019" name="Int. J. Syst. Evol. Microbiol.">
        <title>Streptomyces cadmiisoli sp. nov., a novel actinomycete isolated from cadmium-contaminated soil.</title>
        <authorList>
            <person name="Li K."/>
            <person name="Tang X."/>
            <person name="Zhao J."/>
            <person name="Guo Y."/>
            <person name="Tang Y."/>
            <person name="Gao J."/>
        </authorList>
    </citation>
    <scope>NUCLEOTIDE SEQUENCE [LARGE SCALE GENOMIC DNA]</scope>
    <source>
        <strain evidence="2 3">ZFG47</strain>
    </source>
</reference>
<evidence type="ECO:0000313" key="2">
    <source>
        <dbReference type="EMBL" id="AWW37561.1"/>
    </source>
</evidence>
<proteinExistence type="predicted"/>
<sequence>MVKVAIIFHSRSGNIFRLASAAAAAAEKAGAEPKLLKVPELPDPMVLDKEAYAELGEATRDIPVATLEDLVEADAIMIGTPVHFGLPAPQLLHFFDRSGPVAIPGKLANKVATVFASGSAAHAGQQATIMAVHNVLCHWGCLIVPNGSSVEVLASEHNGSPYGTCSISRHAPDNVHEDNLRAIEYQTLRLVEVATAYGIGLGQTESAIEYVDMGFLMKKFPRLSVD</sequence>
<dbReference type="EMBL" id="CP030073">
    <property type="protein sequence ID" value="AWW37561.1"/>
    <property type="molecule type" value="Genomic_DNA"/>
</dbReference>
<name>A0A2Z4IX45_9ACTN</name>
<dbReference type="AlphaFoldDB" id="A0A2Z4IX45"/>
<dbReference type="KEGG" id="scad:DN051_13595"/>
<evidence type="ECO:0000259" key="1">
    <source>
        <dbReference type="PROSITE" id="PS50902"/>
    </source>
</evidence>
<keyword evidence="3" id="KW-1185">Reference proteome</keyword>
<protein>
    <submittedName>
        <fullName evidence="2">NAD(P)H dehydrogenase</fullName>
    </submittedName>
</protein>
<dbReference type="GO" id="GO:0003955">
    <property type="term" value="F:NAD(P)H dehydrogenase (quinone) activity"/>
    <property type="evidence" value="ECO:0007669"/>
    <property type="project" value="TreeGrafter"/>
</dbReference>
<dbReference type="PANTHER" id="PTHR30546:SF23">
    <property type="entry name" value="FLAVOPROTEIN-LIKE PROTEIN YCP4-RELATED"/>
    <property type="match status" value="1"/>
</dbReference>
<gene>
    <name evidence="2" type="ORF">DN051_13595</name>
</gene>
<dbReference type="Pfam" id="PF03358">
    <property type="entry name" value="FMN_red"/>
    <property type="match status" value="1"/>
</dbReference>
<dbReference type="InterPro" id="IPR005025">
    <property type="entry name" value="FMN_Rdtase-like_dom"/>
</dbReference>
<feature type="domain" description="Flavodoxin-like" evidence="1">
    <location>
        <begin position="4"/>
        <end position="188"/>
    </location>
</feature>